<proteinExistence type="predicted"/>
<comment type="caution">
    <text evidence="1">The sequence shown here is derived from an EMBL/GenBank/DDBJ whole genome shotgun (WGS) entry which is preliminary data.</text>
</comment>
<dbReference type="InterPro" id="IPR049061">
    <property type="entry name" value="NarE-like"/>
</dbReference>
<gene>
    <name evidence="1" type="ORF">H9W84_10870</name>
</gene>
<dbReference type="Pfam" id="PF21641">
    <property type="entry name" value="NarE"/>
    <property type="match status" value="1"/>
</dbReference>
<reference evidence="1" key="1">
    <citation type="submission" date="2021-08" db="EMBL/GenBank/DDBJ databases">
        <title>Complete genome sequence of Moraxella sp strain PS-22.</title>
        <authorList>
            <person name="Das S.K."/>
        </authorList>
    </citation>
    <scope>NUCLEOTIDE SEQUENCE</scope>
    <source>
        <strain evidence="1">PS-22</strain>
    </source>
</reference>
<sequence>MKLYRGVNIKKFEQDGKILKAKGKTDKLEFYAGDDTLKVGNEILTINPSVVNAVYAHNGDWDKDDYKNLYKETSAALISLTTDIDRAFKFATYAYSEDGIIFEIELSDSIYNKIAISTSHPYFVNDHEREIVINLIDYDLKIPDEWIVNKIYVSKDDIHKFKIC</sequence>
<dbReference type="AlphaFoldDB" id="A0A9X1UUR3"/>
<dbReference type="EMBL" id="JACSYB010000002">
    <property type="protein sequence ID" value="MCG8148619.1"/>
    <property type="molecule type" value="Genomic_DNA"/>
</dbReference>
<accession>A0A9X1UUR3</accession>
<evidence type="ECO:0000313" key="1">
    <source>
        <dbReference type="EMBL" id="MCG8148619.1"/>
    </source>
</evidence>
<name>A0A9X1UUR3_9GAMM</name>
<dbReference type="Proteomes" id="UP001139238">
    <property type="component" value="Unassembled WGS sequence"/>
</dbReference>
<evidence type="ECO:0000313" key="2">
    <source>
        <dbReference type="Proteomes" id="UP001139238"/>
    </source>
</evidence>
<organism evidence="1 2">
    <name type="scientific">Moraxella tetraodonis</name>
    <dbReference type="NCBI Taxonomy" id="2767221"/>
    <lineage>
        <taxon>Bacteria</taxon>
        <taxon>Pseudomonadati</taxon>
        <taxon>Pseudomonadota</taxon>
        <taxon>Gammaproteobacteria</taxon>
        <taxon>Moraxellales</taxon>
        <taxon>Moraxellaceae</taxon>
        <taxon>Moraxella</taxon>
    </lineage>
</organism>
<keyword evidence="2" id="KW-1185">Reference proteome</keyword>
<protein>
    <submittedName>
        <fullName evidence="1">Uncharacterized protein</fullName>
    </submittedName>
</protein>
<dbReference type="RefSeq" id="WP_239743818.1">
    <property type="nucleotide sequence ID" value="NZ_JACSYB010000002.1"/>
</dbReference>